<dbReference type="EC" id="4.2.1.136" evidence="19"/>
<feature type="binding site" evidence="18">
    <location>
        <position position="125"/>
    </location>
    <ligand>
        <name>K(+)</name>
        <dbReference type="ChEBI" id="CHEBI:29103"/>
    </ligand>
</feature>
<feature type="binding site" evidence="17">
    <location>
        <begin position="403"/>
        <end position="407"/>
    </location>
    <ligand>
        <name>AMP</name>
        <dbReference type="ChEBI" id="CHEBI:456215"/>
    </ligand>
</feature>
<dbReference type="HAMAP" id="MF_01965">
    <property type="entry name" value="NADHX_dehydratase"/>
    <property type="match status" value="1"/>
</dbReference>
<dbReference type="GO" id="GO:0005524">
    <property type="term" value="F:ATP binding"/>
    <property type="evidence" value="ECO:0007669"/>
    <property type="project" value="UniProtKB-UniRule"/>
</dbReference>
<organism evidence="22 23">
    <name type="scientific">Legionella impletisoli</name>
    <dbReference type="NCBI Taxonomy" id="343510"/>
    <lineage>
        <taxon>Bacteria</taxon>
        <taxon>Pseudomonadati</taxon>
        <taxon>Pseudomonadota</taxon>
        <taxon>Gammaproteobacteria</taxon>
        <taxon>Legionellales</taxon>
        <taxon>Legionellaceae</taxon>
        <taxon>Legionella</taxon>
    </lineage>
</organism>
<feature type="binding site" evidence="18">
    <location>
        <begin position="129"/>
        <end position="135"/>
    </location>
    <ligand>
        <name>(6S)-NADPHX</name>
        <dbReference type="ChEBI" id="CHEBI:64076"/>
    </ligand>
</feature>
<feature type="domain" description="YjeF N-terminal" evidence="21">
    <location>
        <begin position="13"/>
        <end position="215"/>
    </location>
</feature>
<dbReference type="PROSITE" id="PS51383">
    <property type="entry name" value="YJEF_C_3"/>
    <property type="match status" value="1"/>
</dbReference>
<feature type="domain" description="YjeF C-terminal" evidence="20">
    <location>
        <begin position="224"/>
        <end position="492"/>
    </location>
</feature>
<keyword evidence="23" id="KW-1185">Reference proteome</keyword>
<comment type="catalytic activity">
    <reaction evidence="16 17 19">
        <text>(6S)-NADPHX + ADP = AMP + phosphate + NADPH + H(+)</text>
        <dbReference type="Rhea" id="RHEA:32235"/>
        <dbReference type="ChEBI" id="CHEBI:15378"/>
        <dbReference type="ChEBI" id="CHEBI:43474"/>
        <dbReference type="ChEBI" id="CHEBI:57783"/>
        <dbReference type="ChEBI" id="CHEBI:64076"/>
        <dbReference type="ChEBI" id="CHEBI:456215"/>
        <dbReference type="ChEBI" id="CHEBI:456216"/>
        <dbReference type="EC" id="4.2.1.136"/>
    </reaction>
</comment>
<comment type="function">
    <text evidence="18">Catalyzes the epimerization of the S- and R-forms of NAD(P)HX, a damaged form of NAD(P)H that is a result of enzymatic or heat-dependent hydration. This is a prerequisite for the S-specific NAD(P)H-hydrate dehydratase to allow the repair of both epimers of NAD(P)HX.</text>
</comment>
<keyword evidence="12 17" id="KW-0456">Lyase</keyword>
<evidence type="ECO:0000256" key="17">
    <source>
        <dbReference type="HAMAP-Rule" id="MF_01965"/>
    </source>
</evidence>
<comment type="catalytic activity">
    <reaction evidence="1 18 19">
        <text>(6R)-NADHX = (6S)-NADHX</text>
        <dbReference type="Rhea" id="RHEA:32215"/>
        <dbReference type="ChEBI" id="CHEBI:64074"/>
        <dbReference type="ChEBI" id="CHEBI:64075"/>
        <dbReference type="EC" id="5.1.99.6"/>
    </reaction>
</comment>
<dbReference type="InterPro" id="IPR000631">
    <property type="entry name" value="CARKD"/>
</dbReference>
<comment type="cofactor">
    <cofactor evidence="18 19">
        <name>K(+)</name>
        <dbReference type="ChEBI" id="CHEBI:29103"/>
    </cofactor>
    <text evidence="18 19">Binds 1 potassium ion per subunit.</text>
</comment>
<gene>
    <name evidence="17" type="primary">nnrD</name>
    <name evidence="18" type="synonym">nnrE</name>
    <name evidence="22" type="ORF">GCM10007966_09620</name>
</gene>
<feature type="binding site" evidence="17">
    <location>
        <position position="366"/>
    </location>
    <ligand>
        <name>(6S)-NADPHX</name>
        <dbReference type="ChEBI" id="CHEBI:64076"/>
    </ligand>
</feature>
<comment type="similarity">
    <text evidence="17">Belongs to the NnrD/CARKD family.</text>
</comment>
<dbReference type="PROSITE" id="PS01050">
    <property type="entry name" value="YJEF_C_2"/>
    <property type="match status" value="1"/>
</dbReference>
<sequence>MPKDTALYQTSQIRQLEQQAIEELGIQESELMKRAGFAAFRTMRKFYNQARHIAVFCGGGNNGGDGYVLARLAAEEGLSVIIYHDKPIEELPHAAAEAAQSAIAAGVQCLAFDDALDPDVELIVDALLGIGLEGTVHGAIEHAIEMINDSGLPIVSLDVPSGLNADTGLKLGTCVRADITTTFIGAKVGLYTVDGPDHSGEIICHDLQLEKDNQAIIPAAYLLEQQSLCQSMPPRKKNSHKGLYGHVLVIGGAPGMPGAPWLAAMAALRVGAGMVTLATHPEQAKQVLPGLPEAMVFGVADEHDLKPLFAKATVCVLGPGLGEDSWAERLFTAAIAAQLPLVIDASALRLLARNQQHDDNWILTPHPGEAAELLGCNTETIQRDRLAASRTIQEQYGGSVIIKGVGTIIDSGENERYLCPAGNPGMATAGMGDVLSGVIGGLLAQGLDLPNAATLGVWLHAKAGDDAAVKYGERGLTASDLMPFLRRRINSLG</sequence>
<reference evidence="22" key="2">
    <citation type="submission" date="2020-09" db="EMBL/GenBank/DDBJ databases">
        <authorList>
            <person name="Sun Q."/>
            <person name="Ohkuma M."/>
        </authorList>
    </citation>
    <scope>NUCLEOTIDE SEQUENCE</scope>
    <source>
        <strain evidence="22">JCM 13919</strain>
    </source>
</reference>
<evidence type="ECO:0000256" key="12">
    <source>
        <dbReference type="ARBA" id="ARBA00023239"/>
    </source>
</evidence>
<protein>
    <recommendedName>
        <fullName evidence="19">Bifunctional NAD(P)H-hydrate repair enzyme</fullName>
    </recommendedName>
    <alternativeName>
        <fullName evidence="19">Nicotinamide nucleotide repair protein</fullName>
    </alternativeName>
    <domain>
        <recommendedName>
            <fullName evidence="19">ADP-dependent (S)-NAD(P)H-hydrate dehydratase</fullName>
            <ecNumber evidence="19">4.2.1.136</ecNumber>
        </recommendedName>
        <alternativeName>
            <fullName evidence="19">ADP-dependent NAD(P)HX dehydratase</fullName>
        </alternativeName>
    </domain>
    <domain>
        <recommendedName>
            <fullName evidence="19">NAD(P)H-hydrate epimerase</fullName>
            <ecNumber evidence="19">5.1.99.6</ecNumber>
        </recommendedName>
    </domain>
</protein>
<comment type="similarity">
    <text evidence="4 19">In the C-terminal section; belongs to the NnrD/CARKD family.</text>
</comment>
<dbReference type="Gene3D" id="3.40.50.10260">
    <property type="entry name" value="YjeF N-terminal domain"/>
    <property type="match status" value="1"/>
</dbReference>
<evidence type="ECO:0000256" key="15">
    <source>
        <dbReference type="ARBA" id="ARBA00048238"/>
    </source>
</evidence>
<reference evidence="22" key="1">
    <citation type="journal article" date="2014" name="Int. J. Syst. Evol. Microbiol.">
        <title>Complete genome sequence of Corynebacterium casei LMG S-19264T (=DSM 44701T), isolated from a smear-ripened cheese.</title>
        <authorList>
            <consortium name="US DOE Joint Genome Institute (JGI-PGF)"/>
            <person name="Walter F."/>
            <person name="Albersmeier A."/>
            <person name="Kalinowski J."/>
            <person name="Ruckert C."/>
        </authorList>
    </citation>
    <scope>NUCLEOTIDE SEQUENCE</scope>
    <source>
        <strain evidence="22">JCM 13919</strain>
    </source>
</reference>
<evidence type="ECO:0000256" key="10">
    <source>
        <dbReference type="ARBA" id="ARBA00023027"/>
    </source>
</evidence>
<proteinExistence type="inferred from homology"/>
<dbReference type="PROSITE" id="PS51385">
    <property type="entry name" value="YJEF_N"/>
    <property type="match status" value="1"/>
</dbReference>
<keyword evidence="5 18" id="KW-0479">Metal-binding</keyword>
<dbReference type="RefSeq" id="WP_131776114.1">
    <property type="nucleotide sequence ID" value="NZ_BMOB01000003.1"/>
</dbReference>
<evidence type="ECO:0000256" key="16">
    <source>
        <dbReference type="ARBA" id="ARBA00049209"/>
    </source>
</evidence>
<dbReference type="AlphaFoldDB" id="A0A917NAH1"/>
<dbReference type="PIRSF" id="PIRSF017184">
    <property type="entry name" value="Nnr"/>
    <property type="match status" value="1"/>
</dbReference>
<feature type="binding site" evidence="17">
    <location>
        <position position="433"/>
    </location>
    <ligand>
        <name>(6S)-NADPHX</name>
        <dbReference type="ChEBI" id="CHEBI:64076"/>
    </ligand>
</feature>
<evidence type="ECO:0000256" key="19">
    <source>
        <dbReference type="PIRNR" id="PIRNR017184"/>
    </source>
</evidence>
<keyword evidence="13" id="KW-0511">Multifunctional enzyme</keyword>
<comment type="caution">
    <text evidence="18">Lacks conserved residue(s) required for the propagation of feature annotation.</text>
</comment>
<comment type="catalytic activity">
    <reaction evidence="2 18 19">
        <text>(6R)-NADPHX = (6S)-NADPHX</text>
        <dbReference type="Rhea" id="RHEA:32227"/>
        <dbReference type="ChEBI" id="CHEBI:64076"/>
        <dbReference type="ChEBI" id="CHEBI:64077"/>
        <dbReference type="EC" id="5.1.99.6"/>
    </reaction>
</comment>
<dbReference type="GO" id="GO:0110051">
    <property type="term" value="P:metabolite repair"/>
    <property type="evidence" value="ECO:0007669"/>
    <property type="project" value="TreeGrafter"/>
</dbReference>
<evidence type="ECO:0000256" key="11">
    <source>
        <dbReference type="ARBA" id="ARBA00023235"/>
    </source>
</evidence>
<evidence type="ECO:0000256" key="2">
    <source>
        <dbReference type="ARBA" id="ARBA00000909"/>
    </source>
</evidence>
<dbReference type="InterPro" id="IPR030677">
    <property type="entry name" value="Nnr"/>
</dbReference>
<comment type="similarity">
    <text evidence="18">Belongs to the NnrE/AIBP family.</text>
</comment>
<keyword evidence="10 17" id="KW-0520">NAD</keyword>
<dbReference type="NCBIfam" id="TIGR00196">
    <property type="entry name" value="yjeF_cterm"/>
    <property type="match status" value="1"/>
</dbReference>
<dbReference type="SUPFAM" id="SSF53613">
    <property type="entry name" value="Ribokinase-like"/>
    <property type="match status" value="1"/>
</dbReference>
<name>A0A917NAH1_9GAMM</name>
<feature type="binding site" evidence="18">
    <location>
        <position position="158"/>
    </location>
    <ligand>
        <name>(6S)-NADPHX</name>
        <dbReference type="ChEBI" id="CHEBI:64076"/>
    </ligand>
</feature>
<evidence type="ECO:0000256" key="7">
    <source>
        <dbReference type="ARBA" id="ARBA00022840"/>
    </source>
</evidence>
<dbReference type="Proteomes" id="UP000630149">
    <property type="component" value="Unassembled WGS sequence"/>
</dbReference>
<dbReference type="InterPro" id="IPR004443">
    <property type="entry name" value="YjeF_N_dom"/>
</dbReference>
<dbReference type="GO" id="GO:0052855">
    <property type="term" value="F:ADP-dependent NAD(P)H-hydrate dehydratase activity"/>
    <property type="evidence" value="ECO:0007669"/>
    <property type="project" value="UniProtKB-UniRule"/>
</dbReference>
<dbReference type="GO" id="GO:0046872">
    <property type="term" value="F:metal ion binding"/>
    <property type="evidence" value="ECO:0007669"/>
    <property type="project" value="UniProtKB-UniRule"/>
</dbReference>
<feature type="binding site" evidence="18">
    <location>
        <position position="62"/>
    </location>
    <ligand>
        <name>K(+)</name>
        <dbReference type="ChEBI" id="CHEBI:29103"/>
    </ligand>
</feature>
<dbReference type="EMBL" id="BMOB01000003">
    <property type="protein sequence ID" value="GGI83115.1"/>
    <property type="molecule type" value="Genomic_DNA"/>
</dbReference>
<dbReference type="PANTHER" id="PTHR12592">
    <property type="entry name" value="ATP-DEPENDENT (S)-NAD(P)H-HYDRATE DEHYDRATASE FAMILY MEMBER"/>
    <property type="match status" value="1"/>
</dbReference>
<evidence type="ECO:0000256" key="9">
    <source>
        <dbReference type="ARBA" id="ARBA00022958"/>
    </source>
</evidence>
<dbReference type="NCBIfam" id="TIGR00197">
    <property type="entry name" value="yjeF_nterm"/>
    <property type="match status" value="1"/>
</dbReference>
<comment type="subunit">
    <text evidence="17">Homotetramer.</text>
</comment>
<evidence type="ECO:0000256" key="4">
    <source>
        <dbReference type="ARBA" id="ARBA00009524"/>
    </source>
</evidence>
<comment type="function">
    <text evidence="17">Catalyzes the dehydration of the S-form of NAD(P)HX at the expense of ADP, which is converted to AMP. Together with NAD(P)HX epimerase, which catalyzes the epimerization of the S- and R-forms, the enzyme allows the repair of both epimers of NAD(P)HX, a damaged form of NAD(P)H that is a result of enzymatic or heat-dependent hydration.</text>
</comment>
<feature type="binding site" evidence="17">
    <location>
        <position position="432"/>
    </location>
    <ligand>
        <name>AMP</name>
        <dbReference type="ChEBI" id="CHEBI:456215"/>
    </ligand>
</feature>
<evidence type="ECO:0000256" key="1">
    <source>
        <dbReference type="ARBA" id="ARBA00000013"/>
    </source>
</evidence>
<dbReference type="PANTHER" id="PTHR12592:SF0">
    <property type="entry name" value="ATP-DEPENDENT (S)-NAD(P)H-HYDRATE DEHYDRATASE"/>
    <property type="match status" value="1"/>
</dbReference>
<evidence type="ECO:0000256" key="3">
    <source>
        <dbReference type="ARBA" id="ARBA00006001"/>
    </source>
</evidence>
<feature type="binding site" evidence="18">
    <location>
        <begin position="61"/>
        <end position="65"/>
    </location>
    <ligand>
        <name>(6S)-NADPHX</name>
        <dbReference type="ChEBI" id="CHEBI:64076"/>
    </ligand>
</feature>
<feature type="binding site" evidence="17">
    <location>
        <position position="320"/>
    </location>
    <ligand>
        <name>(6S)-NADPHX</name>
        <dbReference type="ChEBI" id="CHEBI:64076"/>
    </ligand>
</feature>
<evidence type="ECO:0000256" key="5">
    <source>
        <dbReference type="ARBA" id="ARBA00022723"/>
    </source>
</evidence>
<comment type="cofactor">
    <cofactor evidence="17">
        <name>Mg(2+)</name>
        <dbReference type="ChEBI" id="CHEBI:18420"/>
    </cofactor>
</comment>
<accession>A0A917NAH1</accession>
<keyword evidence="9 18" id="KW-0630">Potassium</keyword>
<evidence type="ECO:0000313" key="22">
    <source>
        <dbReference type="EMBL" id="GGI83115.1"/>
    </source>
</evidence>
<comment type="caution">
    <text evidence="22">The sequence shown here is derived from an EMBL/GenBank/DDBJ whole genome shotgun (WGS) entry which is preliminary data.</text>
</comment>
<dbReference type="SUPFAM" id="SSF64153">
    <property type="entry name" value="YjeF N-terminal domain-like"/>
    <property type="match status" value="1"/>
</dbReference>
<dbReference type="CDD" id="cd01171">
    <property type="entry name" value="YXKO-related"/>
    <property type="match status" value="1"/>
</dbReference>
<feature type="binding site" evidence="18">
    <location>
        <position position="161"/>
    </location>
    <ligand>
        <name>K(+)</name>
        <dbReference type="ChEBI" id="CHEBI:29103"/>
    </ligand>
</feature>
<comment type="function">
    <text evidence="14 19">Bifunctional enzyme that catalyzes the epimerization of the S- and R-forms of NAD(P)HX and the dehydration of the S-form of NAD(P)HX at the expense of ADP, which is converted to AMP. This allows the repair of both epimers of NAD(P)HX, a damaged form of NAD(P)H that is a result of enzymatic or heat-dependent hydration.</text>
</comment>
<dbReference type="HAMAP" id="MF_01966">
    <property type="entry name" value="NADHX_epimerase"/>
    <property type="match status" value="1"/>
</dbReference>
<keyword evidence="8 17" id="KW-0521">NADP</keyword>
<evidence type="ECO:0000256" key="14">
    <source>
        <dbReference type="ARBA" id="ARBA00025153"/>
    </source>
</evidence>
<dbReference type="InterPro" id="IPR036652">
    <property type="entry name" value="YjeF_N_dom_sf"/>
</dbReference>
<evidence type="ECO:0000256" key="18">
    <source>
        <dbReference type="HAMAP-Rule" id="MF_01966"/>
    </source>
</evidence>
<keyword evidence="6 17" id="KW-0547">Nucleotide-binding</keyword>
<keyword evidence="7 17" id="KW-0067">ATP-binding</keyword>
<evidence type="ECO:0000256" key="6">
    <source>
        <dbReference type="ARBA" id="ARBA00022741"/>
    </source>
</evidence>
<evidence type="ECO:0000313" key="23">
    <source>
        <dbReference type="Proteomes" id="UP000630149"/>
    </source>
</evidence>
<comment type="similarity">
    <text evidence="3 19">In the N-terminal section; belongs to the NnrE/AIBP family.</text>
</comment>
<dbReference type="OrthoDB" id="9806925at2"/>
<dbReference type="Pfam" id="PF01256">
    <property type="entry name" value="Carb_kinase"/>
    <property type="match status" value="1"/>
</dbReference>
<keyword evidence="11 18" id="KW-0413">Isomerase</keyword>
<dbReference type="EC" id="5.1.99.6" evidence="19"/>
<dbReference type="Gene3D" id="3.40.1190.20">
    <property type="match status" value="1"/>
</dbReference>
<evidence type="ECO:0000256" key="13">
    <source>
        <dbReference type="ARBA" id="ARBA00023268"/>
    </source>
</evidence>
<dbReference type="InterPro" id="IPR017953">
    <property type="entry name" value="Carbohydrate_kinase_pred_CS"/>
</dbReference>
<evidence type="ECO:0000259" key="21">
    <source>
        <dbReference type="PROSITE" id="PS51385"/>
    </source>
</evidence>
<feature type="binding site" evidence="17">
    <location>
        <position position="259"/>
    </location>
    <ligand>
        <name>(6S)-NADPHX</name>
        <dbReference type="ChEBI" id="CHEBI:64076"/>
    </ligand>
</feature>
<evidence type="ECO:0000256" key="8">
    <source>
        <dbReference type="ARBA" id="ARBA00022857"/>
    </source>
</evidence>
<dbReference type="Pfam" id="PF03853">
    <property type="entry name" value="YjeF_N"/>
    <property type="match status" value="1"/>
</dbReference>
<dbReference type="GO" id="GO:0052856">
    <property type="term" value="F:NAD(P)HX epimerase activity"/>
    <property type="evidence" value="ECO:0007669"/>
    <property type="project" value="UniProtKB-UniRule"/>
</dbReference>
<dbReference type="GO" id="GO:0046496">
    <property type="term" value="P:nicotinamide nucleotide metabolic process"/>
    <property type="evidence" value="ECO:0007669"/>
    <property type="project" value="UniProtKB-UniRule"/>
</dbReference>
<comment type="catalytic activity">
    <reaction evidence="15 17 19">
        <text>(6S)-NADHX + ADP = AMP + phosphate + NADH + H(+)</text>
        <dbReference type="Rhea" id="RHEA:32223"/>
        <dbReference type="ChEBI" id="CHEBI:15378"/>
        <dbReference type="ChEBI" id="CHEBI:43474"/>
        <dbReference type="ChEBI" id="CHEBI:57945"/>
        <dbReference type="ChEBI" id="CHEBI:64074"/>
        <dbReference type="ChEBI" id="CHEBI:456215"/>
        <dbReference type="ChEBI" id="CHEBI:456216"/>
        <dbReference type="EC" id="4.2.1.136"/>
    </reaction>
</comment>
<evidence type="ECO:0000259" key="20">
    <source>
        <dbReference type="PROSITE" id="PS51383"/>
    </source>
</evidence>
<dbReference type="InterPro" id="IPR029056">
    <property type="entry name" value="Ribokinase-like"/>
</dbReference>